<feature type="compositionally biased region" description="Low complexity" evidence="1">
    <location>
        <begin position="333"/>
        <end position="344"/>
    </location>
</feature>
<dbReference type="InterPro" id="IPR024395">
    <property type="entry name" value="CLASP_N_dom"/>
</dbReference>
<dbReference type="GO" id="GO:0005819">
    <property type="term" value="C:spindle"/>
    <property type="evidence" value="ECO:0007669"/>
    <property type="project" value="UniProtKB-ARBA"/>
</dbReference>
<feature type="region of interest" description="Disordered" evidence="1">
    <location>
        <begin position="320"/>
        <end position="463"/>
    </location>
</feature>
<dbReference type="Proteomes" id="UP000030680">
    <property type="component" value="Unassembled WGS sequence"/>
</dbReference>
<evidence type="ECO:0000259" key="2">
    <source>
        <dbReference type="Pfam" id="PF12348"/>
    </source>
</evidence>
<feature type="compositionally biased region" description="Polar residues" evidence="1">
    <location>
        <begin position="859"/>
        <end position="870"/>
    </location>
</feature>
<dbReference type="Gramene" id="EME31430">
    <property type="protein sequence ID" value="EME31430"/>
    <property type="gene ID" value="Gasu_13910"/>
</dbReference>
<accession>M2X4Q9</accession>
<dbReference type="OrthoDB" id="46159at2759"/>
<organism evidence="3 4">
    <name type="scientific">Galdieria sulphuraria</name>
    <name type="common">Red alga</name>
    <dbReference type="NCBI Taxonomy" id="130081"/>
    <lineage>
        <taxon>Eukaryota</taxon>
        <taxon>Rhodophyta</taxon>
        <taxon>Bangiophyceae</taxon>
        <taxon>Galdieriales</taxon>
        <taxon>Galdieriaceae</taxon>
        <taxon>Galdieria</taxon>
    </lineage>
</organism>
<feature type="compositionally biased region" description="Basic and acidic residues" evidence="1">
    <location>
        <begin position="427"/>
        <end position="436"/>
    </location>
</feature>
<dbReference type="PANTHER" id="PTHR21567:SF9">
    <property type="entry name" value="CLIP-ASSOCIATING PROTEIN"/>
    <property type="match status" value="1"/>
</dbReference>
<dbReference type="GeneID" id="17090075"/>
<feature type="compositionally biased region" description="Polar residues" evidence="1">
    <location>
        <begin position="366"/>
        <end position="386"/>
    </location>
</feature>
<dbReference type="SUPFAM" id="SSF48371">
    <property type="entry name" value="ARM repeat"/>
    <property type="match status" value="1"/>
</dbReference>
<evidence type="ECO:0000256" key="1">
    <source>
        <dbReference type="SAM" id="MobiDB-lite"/>
    </source>
</evidence>
<name>M2X4Q9_GALSU</name>
<evidence type="ECO:0000313" key="3">
    <source>
        <dbReference type="EMBL" id="EME31430.1"/>
    </source>
</evidence>
<feature type="compositionally biased region" description="Basic and acidic residues" evidence="1">
    <location>
        <begin position="388"/>
        <end position="397"/>
    </location>
</feature>
<keyword evidence="4" id="KW-1185">Reference proteome</keyword>
<dbReference type="GO" id="GO:0005881">
    <property type="term" value="C:cytoplasmic microtubule"/>
    <property type="evidence" value="ECO:0007669"/>
    <property type="project" value="TreeGrafter"/>
</dbReference>
<dbReference type="GO" id="GO:0000226">
    <property type="term" value="P:microtubule cytoskeleton organization"/>
    <property type="evidence" value="ECO:0007669"/>
    <property type="project" value="TreeGrafter"/>
</dbReference>
<dbReference type="InterPro" id="IPR011989">
    <property type="entry name" value="ARM-like"/>
</dbReference>
<reference evidence="4" key="1">
    <citation type="journal article" date="2013" name="Science">
        <title>Gene transfer from bacteria and archaea facilitated evolution of an extremophilic eukaryote.</title>
        <authorList>
            <person name="Schonknecht G."/>
            <person name="Chen W.H."/>
            <person name="Ternes C.M."/>
            <person name="Barbier G.G."/>
            <person name="Shrestha R.P."/>
            <person name="Stanke M."/>
            <person name="Brautigam A."/>
            <person name="Baker B.J."/>
            <person name="Banfield J.F."/>
            <person name="Garavito R.M."/>
            <person name="Carr K."/>
            <person name="Wilkerson C."/>
            <person name="Rensing S.A."/>
            <person name="Gagneul D."/>
            <person name="Dickenson N.E."/>
            <person name="Oesterhelt C."/>
            <person name="Lercher M.J."/>
            <person name="Weber A.P."/>
        </authorList>
    </citation>
    <scope>NUCLEOTIDE SEQUENCE [LARGE SCALE GENOMIC DNA]</scope>
    <source>
        <strain evidence="4">074W</strain>
    </source>
</reference>
<dbReference type="GO" id="GO:0000278">
    <property type="term" value="P:mitotic cell cycle"/>
    <property type="evidence" value="ECO:0007669"/>
    <property type="project" value="UniProtKB-ARBA"/>
</dbReference>
<dbReference type="AlphaFoldDB" id="M2X4Q9"/>
<dbReference type="STRING" id="130081.M2X4Q9"/>
<sequence>MAANGGTALRNLDKFRNRTKKINTVTPQPNYNIANLPKSQNEMVHFLEKLAQEMAVQKDTESRVQALRKLCDLVYLLVQLHQQNHSWRQRSPTNNEQNSEETLEEDAKDNLDGEQLWSAFLNNAKILRSAINFAVTDDKVAIVAREACETMVTLATLIKDELAEPLAEHLVGSLWKASNSNVSGVSEVAVKALRTFIQYVQHRRLVKAVLSLFTNQPMTLPMSRNLAAEFVGNILIYQKVTDVQPHLEEIEKIIAIGLKDSSSTIKTTYRKNFWLLAKIMPEQVQEWVHKVDTVDWRSVQEARPAEAPSLAFGCSTLQKQGKANDQSQGAVNTAGARKTATRKTTPVKNVDEREGSSGRKGKIERSQPTNTTASKASVRHTSNSGTGAKERMSEPGKTKTNSRIVDKTNTRASRTTVHTVSSSAKRISNDRRKESDNIPQKLSLRRKQEKEQQQKEENAETIEEPKIDENEEVSDVKEDIIEIPKEREVTEPPILLLSEQQISEHALTEVLDKLHTLIDVNTKVQIIQAIESFLDTATKDMEKEKVNIVTNNQNDSCWIKKDEDDEGTVDILHFVPLVVNIIAKYLQDENEKLLVPAMKALTKLFQIFSFQELRQHNRKLEKGYCSLEQTLRENSVLLQKIFEKSGDSNGFIASTATTVLEEMELAIPFFPLLLELISQSCLRQCYNRDLSVKVILQALIYIKAAIQKNRKQLNSYFRENAAENSDVASIIELLVKDVGPHAGGKSAELRRAACDVFMELEEVPTVLLEQVAIERDEGKHLHLLQRLGLIASSVNTAQEKLDLETPNFANNHYDKQKDEPQNQNLYGSFPPRKESCEMNSDTSDWPKTKNEEVMKTENDQGTTNLTAKTSKSMKPAIPLEDTFHSQFEALKEKWMRNKEHNDNEGKEESEAIESNRALEQHNEVISASNDLESLQTTQVSDIDTNGEALNTHLTTSSSNLTEEEQVHVNENETQNGETDKVNSTSCMDQATEIDMISQAVDPVNLPNLLSSQLFIKNIAHRLSTINREDEKECSMTLTEIREQLQIEENILGVSEIYDLLIMFLLFSREKISSNETNYLLDMEFLWQMNFRDLWKRSAPADCLEALDLFCWQVDDPSSNLSRFDSFLQGPSKAFEMKMLFQGIEHALKVLEQPWESITASQQEQIERLKPAILNALQRETCLEIKQAAHKCVQETKDRLRDKQESLPFLEWCRKLNLTVA</sequence>
<feature type="region of interest" description="Disordered" evidence="1">
    <location>
        <begin position="809"/>
        <end position="870"/>
    </location>
</feature>
<feature type="compositionally biased region" description="Polar residues" evidence="1">
    <location>
        <begin position="86"/>
        <end position="97"/>
    </location>
</feature>
<feature type="region of interest" description="Disordered" evidence="1">
    <location>
        <begin position="86"/>
        <end position="107"/>
    </location>
</feature>
<proteinExistence type="predicted"/>
<feature type="compositionally biased region" description="Basic and acidic residues" evidence="1">
    <location>
        <begin position="349"/>
        <end position="365"/>
    </location>
</feature>
<feature type="compositionally biased region" description="Basic and acidic residues" evidence="1">
    <location>
        <begin position="446"/>
        <end position="463"/>
    </location>
</feature>
<feature type="compositionally biased region" description="Polar residues" evidence="1">
    <location>
        <begin position="410"/>
        <end position="426"/>
    </location>
</feature>
<dbReference type="Pfam" id="PF12348">
    <property type="entry name" value="CLASP_N"/>
    <property type="match status" value="1"/>
</dbReference>
<dbReference type="KEGG" id="gsl:Gasu_13910"/>
<dbReference type="InterPro" id="IPR016024">
    <property type="entry name" value="ARM-type_fold"/>
</dbReference>
<gene>
    <name evidence="3" type="ORF">Gasu_13910</name>
</gene>
<protein>
    <submittedName>
        <fullName evidence="3">Cytoplasmic linker associated protein</fullName>
    </submittedName>
</protein>
<feature type="compositionally biased region" description="Basic and acidic residues" evidence="1">
    <location>
        <begin position="844"/>
        <end position="858"/>
    </location>
</feature>
<dbReference type="Gene3D" id="1.25.10.10">
    <property type="entry name" value="Leucine-rich Repeat Variant"/>
    <property type="match status" value="2"/>
</dbReference>
<dbReference type="PANTHER" id="PTHR21567">
    <property type="entry name" value="CLASP"/>
    <property type="match status" value="1"/>
</dbReference>
<feature type="domain" description="CLASP N-terminal" evidence="2">
    <location>
        <begin position="102"/>
        <end position="293"/>
    </location>
</feature>
<feature type="compositionally biased region" description="Acidic residues" evidence="1">
    <location>
        <begin position="98"/>
        <end position="107"/>
    </location>
</feature>
<evidence type="ECO:0000313" key="4">
    <source>
        <dbReference type="Proteomes" id="UP000030680"/>
    </source>
</evidence>
<feature type="compositionally biased region" description="Polar residues" evidence="1">
    <location>
        <begin position="320"/>
        <end position="331"/>
    </location>
</feature>
<dbReference type="EMBL" id="KB454492">
    <property type="protein sequence ID" value="EME31430.1"/>
    <property type="molecule type" value="Genomic_DNA"/>
</dbReference>
<dbReference type="GO" id="GO:0008017">
    <property type="term" value="F:microtubule binding"/>
    <property type="evidence" value="ECO:0007669"/>
    <property type="project" value="TreeGrafter"/>
</dbReference>
<dbReference type="RefSeq" id="XP_005707950.1">
    <property type="nucleotide sequence ID" value="XM_005707893.1"/>
</dbReference>